<evidence type="ECO:0000259" key="1">
    <source>
        <dbReference type="Pfam" id="PF14130"/>
    </source>
</evidence>
<proteinExistence type="predicted"/>
<accession>A0ABM7R619</accession>
<reference evidence="2 3" key="1">
    <citation type="submission" date="2021-05" db="EMBL/GenBank/DDBJ databases">
        <title>Complete Genome Sequence of Stenotrophomonas pavanii strain Y.</title>
        <authorList>
            <person name="Dohra H."/>
            <person name="Mohad Din A.R.J."/>
            <person name="Suzuki K."/>
            <person name="Fatma A."/>
            <person name="Honjyo M."/>
            <person name="Nishimura T."/>
            <person name="Moriuch R."/>
            <person name="Masuda K."/>
            <person name="Minoura A."/>
            <person name="Tashiro Y."/>
            <person name="Futamata H."/>
        </authorList>
    </citation>
    <scope>NUCLEOTIDE SEQUENCE [LARGE SCALE GENOMIC DNA]</scope>
    <source>
        <strain evidence="3">Y</strain>
    </source>
</reference>
<evidence type="ECO:0000313" key="2">
    <source>
        <dbReference type="EMBL" id="BCX43975.1"/>
    </source>
</evidence>
<dbReference type="RefSeq" id="WP_189638121.1">
    <property type="nucleotide sequence ID" value="NZ_AP024684.1"/>
</dbReference>
<protein>
    <submittedName>
        <fullName evidence="2">DUF4297 domain-containing protein</fullName>
    </submittedName>
</protein>
<sequence>MSSNVIADFMSAAPLAEEGGAISADRFDYQKNWALARLLSLHQADGNYALLCELHEDIAVLDCSEHPTTAAFYQIKTNAAGAWTLKKLTNRKKGSAGNALPSILGRLCAKVEELKDQKVTFQFVTNEGSGFSFKGLDAAKAAGSSGQRLFEALSSSEWATLKQCLADELGQDFSVSLQNQLTVSVAQIHLSKHNETTVGLVANFLEEHAPNAHIQPKTFYRTLFDELRRKTVAQRPIGPISDVCKAKGIDRNGLDAMLASARCVAPATAAWSNIQAELHSDGVSLLVRRRLKDAYPGYFSRMQSPLDAAFRRDRRLLVAASESAMSEDQTLLELAEAAARIARKDPNYGAAGMSAEQELIVVMMAFYETDTQ</sequence>
<dbReference type="EMBL" id="AP024684">
    <property type="protein sequence ID" value="BCX43975.1"/>
    <property type="molecule type" value="Genomic_DNA"/>
</dbReference>
<evidence type="ECO:0000313" key="3">
    <source>
        <dbReference type="Proteomes" id="UP000825066"/>
    </source>
</evidence>
<organism evidence="2 3">
    <name type="scientific">Stenotrophomonas pavanii</name>
    <dbReference type="NCBI Taxonomy" id="487698"/>
    <lineage>
        <taxon>Bacteria</taxon>
        <taxon>Pseudomonadati</taxon>
        <taxon>Pseudomonadota</taxon>
        <taxon>Gammaproteobacteria</taxon>
        <taxon>Lysobacterales</taxon>
        <taxon>Lysobacteraceae</taxon>
        <taxon>Stenotrophomonas</taxon>
    </lineage>
</organism>
<keyword evidence="3" id="KW-1185">Reference proteome</keyword>
<name>A0ABM7R619_9GAMM</name>
<gene>
    <name evidence="2" type="ORF">STNY_R21740</name>
</gene>
<dbReference type="InterPro" id="IPR025382">
    <property type="entry name" value="Cap4-like_endonuclease_dom"/>
</dbReference>
<feature type="domain" description="CD-NTase associated protein 4-like DNA endonuclease" evidence="1">
    <location>
        <begin position="19"/>
        <end position="230"/>
    </location>
</feature>
<dbReference type="Pfam" id="PF14130">
    <property type="entry name" value="Cap4_nuclease"/>
    <property type="match status" value="1"/>
</dbReference>
<dbReference type="Proteomes" id="UP000825066">
    <property type="component" value="Chromosome"/>
</dbReference>